<dbReference type="InterPro" id="IPR019405">
    <property type="entry name" value="Lactonase_7-beta_prop"/>
</dbReference>
<dbReference type="InterPro" id="IPR015943">
    <property type="entry name" value="WD40/YVTN_repeat-like_dom_sf"/>
</dbReference>
<dbReference type="PANTHER" id="PTHR30344">
    <property type="entry name" value="6-PHOSPHOGLUCONOLACTONASE-RELATED"/>
    <property type="match status" value="1"/>
</dbReference>
<comment type="caution">
    <text evidence="2">The sequence shown here is derived from an EMBL/GenBank/DDBJ whole genome shotgun (WGS) entry which is preliminary data.</text>
</comment>
<evidence type="ECO:0008006" key="4">
    <source>
        <dbReference type="Google" id="ProtNLM"/>
    </source>
</evidence>
<dbReference type="GeneID" id="60872313"/>
<dbReference type="PANTHER" id="PTHR30344:SF1">
    <property type="entry name" value="6-PHOSPHOGLUCONOLACTONASE"/>
    <property type="match status" value="1"/>
</dbReference>
<dbReference type="AlphaFoldDB" id="A0A0H2QEI8"/>
<dbReference type="RefSeq" id="WP_016251070.1">
    <property type="nucleotide sequence ID" value="NZ_AP035890.1"/>
</dbReference>
<reference evidence="3" key="1">
    <citation type="submission" date="2017-04" db="EMBL/GenBank/DDBJ databases">
        <title>Function of individual gut microbiota members based on whole genome sequencing of pure cultures obtained from chicken caecum.</title>
        <authorList>
            <person name="Medvecky M."/>
            <person name="Cejkova D."/>
            <person name="Polansky O."/>
            <person name="Karasova D."/>
            <person name="Kubasova T."/>
            <person name="Cizek A."/>
            <person name="Rychlik I."/>
        </authorList>
    </citation>
    <scope>NUCLEOTIDE SEQUENCE [LARGE SCALE GENOMIC DNA]</scope>
    <source>
        <strain evidence="3">An144</strain>
    </source>
</reference>
<name>A0A0H2QEI8_9ENTE</name>
<comment type="similarity">
    <text evidence="1">Belongs to the cycloisomerase 2 family.</text>
</comment>
<dbReference type="SUPFAM" id="SSF51004">
    <property type="entry name" value="C-terminal (heme d1) domain of cytochrome cd1-nitrite reductase"/>
    <property type="match status" value="1"/>
</dbReference>
<accession>A0A0H2QEI8</accession>
<dbReference type="Proteomes" id="UP000196074">
    <property type="component" value="Unassembled WGS sequence"/>
</dbReference>
<dbReference type="InterPro" id="IPR050282">
    <property type="entry name" value="Cycloisomerase_2"/>
</dbReference>
<evidence type="ECO:0000256" key="1">
    <source>
        <dbReference type="ARBA" id="ARBA00005564"/>
    </source>
</evidence>
<dbReference type="GO" id="GO:0005829">
    <property type="term" value="C:cytosol"/>
    <property type="evidence" value="ECO:0007669"/>
    <property type="project" value="TreeGrafter"/>
</dbReference>
<dbReference type="Pfam" id="PF10282">
    <property type="entry name" value="Lactonase"/>
    <property type="match status" value="1"/>
</dbReference>
<sequence>MQEKIFLGTYTKKKSQGIYTVELDTDKKELTNLTLFTEESGPTFVALSEKGNLYNVTSVDGNGGVASYSKDGKLLNTVTSPGASPCYVAVDEERQLVFSANYHKGQVTVYKIEADGSLTLTDEVTHTDPTGSHENQDKPHAHYADLTPDHRLVACDLGTDTVYTYDLSADGKLSLASKLKVADKTGPRHLTFHPTLDIAYLFGELNSTISVLAYNRADGHFEVLATYPTLPADYEGFNSGSAVKVTKDGKFLYGSNRGDNSIVVFAIAEDGRSLTFIERVDTYGDFPRDFSLNPSEEFLVCAHQNSDNLTLYQRDAQTGKLTLLQKDVFAPEAVCVKFV</sequence>
<evidence type="ECO:0000313" key="2">
    <source>
        <dbReference type="EMBL" id="OUQ09891.1"/>
    </source>
</evidence>
<organism evidence="2 3">
    <name type="scientific">Enterococcus cecorum</name>
    <dbReference type="NCBI Taxonomy" id="44008"/>
    <lineage>
        <taxon>Bacteria</taxon>
        <taxon>Bacillati</taxon>
        <taxon>Bacillota</taxon>
        <taxon>Bacilli</taxon>
        <taxon>Lactobacillales</taxon>
        <taxon>Enterococcaceae</taxon>
        <taxon>Enterococcus</taxon>
    </lineage>
</organism>
<dbReference type="GO" id="GO:0017057">
    <property type="term" value="F:6-phosphogluconolactonase activity"/>
    <property type="evidence" value="ECO:0007669"/>
    <property type="project" value="TreeGrafter"/>
</dbReference>
<proteinExistence type="inferred from homology"/>
<evidence type="ECO:0000313" key="3">
    <source>
        <dbReference type="Proteomes" id="UP000196074"/>
    </source>
</evidence>
<dbReference type="Gene3D" id="2.130.10.10">
    <property type="entry name" value="YVTN repeat-like/Quinoprotein amine dehydrogenase"/>
    <property type="match status" value="1"/>
</dbReference>
<dbReference type="InterPro" id="IPR011048">
    <property type="entry name" value="Haem_d1_sf"/>
</dbReference>
<gene>
    <name evidence="2" type="ORF">B5E88_08345</name>
</gene>
<protein>
    <recommendedName>
        <fullName evidence="4">6-phosphogluconolactonase</fullName>
    </recommendedName>
</protein>
<dbReference type="EMBL" id="NFLC01000015">
    <property type="protein sequence ID" value="OUQ09891.1"/>
    <property type="molecule type" value="Genomic_DNA"/>
</dbReference>